<dbReference type="Proteomes" id="UP000593562">
    <property type="component" value="Unassembled WGS sequence"/>
</dbReference>
<feature type="chain" id="PRO_5029877728" evidence="1">
    <location>
        <begin position="33"/>
        <end position="141"/>
    </location>
</feature>
<dbReference type="PANTHER" id="PTHR47295:SF14">
    <property type="entry name" value="OS06G0688300 PROTEIN"/>
    <property type="match status" value="1"/>
</dbReference>
<dbReference type="GO" id="GO:0048046">
    <property type="term" value="C:apoplast"/>
    <property type="evidence" value="ECO:0007669"/>
    <property type="project" value="InterPro"/>
</dbReference>
<gene>
    <name evidence="3" type="ORF">HS088_TW13G00575</name>
</gene>
<sequence>MAFLFQMSSRSTIFVLTLLIVFSMSLFSLASAISASVQHFKPPTNFEGCPNVFPRGYRYAKVSDTHTLWRNGEACGKHYKVTCTAKVDRGASPCIEGDPSIIVTVAGRCRDCPADILMTEKSFAKVVKKKITHNLKFDLEE</sequence>
<evidence type="ECO:0000259" key="2">
    <source>
        <dbReference type="PROSITE" id="PS50842"/>
    </source>
</evidence>
<feature type="signal peptide" evidence="1">
    <location>
        <begin position="1"/>
        <end position="32"/>
    </location>
</feature>
<proteinExistence type="predicted"/>
<dbReference type="EMBL" id="JAAARO010000013">
    <property type="protein sequence ID" value="KAF5737687.1"/>
    <property type="molecule type" value="Genomic_DNA"/>
</dbReference>
<dbReference type="InterPro" id="IPR044206">
    <property type="entry name" value="EGC1/2"/>
</dbReference>
<dbReference type="PROSITE" id="PS50842">
    <property type="entry name" value="EXPANSIN_EG45"/>
    <property type="match status" value="1"/>
</dbReference>
<protein>
    <submittedName>
        <fullName evidence="3">Plant natriuretic peptide A</fullName>
    </submittedName>
</protein>
<name>A0A7J7CUB4_TRIWF</name>
<organism evidence="3 4">
    <name type="scientific">Tripterygium wilfordii</name>
    <name type="common">Thunder God vine</name>
    <dbReference type="NCBI Taxonomy" id="458696"/>
    <lineage>
        <taxon>Eukaryota</taxon>
        <taxon>Viridiplantae</taxon>
        <taxon>Streptophyta</taxon>
        <taxon>Embryophyta</taxon>
        <taxon>Tracheophyta</taxon>
        <taxon>Spermatophyta</taxon>
        <taxon>Magnoliopsida</taxon>
        <taxon>eudicotyledons</taxon>
        <taxon>Gunneridae</taxon>
        <taxon>Pentapetalae</taxon>
        <taxon>rosids</taxon>
        <taxon>fabids</taxon>
        <taxon>Celastrales</taxon>
        <taxon>Celastraceae</taxon>
        <taxon>Tripterygium</taxon>
    </lineage>
</organism>
<keyword evidence="4" id="KW-1185">Reference proteome</keyword>
<keyword evidence="1" id="KW-0732">Signal</keyword>
<reference evidence="3 4" key="1">
    <citation type="journal article" date="2020" name="Nat. Commun.">
        <title>Genome of Tripterygium wilfordii and identification of cytochrome P450 involved in triptolide biosynthesis.</title>
        <authorList>
            <person name="Tu L."/>
            <person name="Su P."/>
            <person name="Zhang Z."/>
            <person name="Gao L."/>
            <person name="Wang J."/>
            <person name="Hu T."/>
            <person name="Zhou J."/>
            <person name="Zhang Y."/>
            <person name="Zhao Y."/>
            <person name="Liu Y."/>
            <person name="Song Y."/>
            <person name="Tong Y."/>
            <person name="Lu Y."/>
            <person name="Yang J."/>
            <person name="Xu C."/>
            <person name="Jia M."/>
            <person name="Peters R.J."/>
            <person name="Huang L."/>
            <person name="Gao W."/>
        </authorList>
    </citation>
    <scope>NUCLEOTIDE SEQUENCE [LARGE SCALE GENOMIC DNA]</scope>
    <source>
        <strain evidence="4">cv. XIE 37</strain>
        <tissue evidence="3">Leaf</tissue>
    </source>
</reference>
<evidence type="ECO:0000256" key="1">
    <source>
        <dbReference type="SAM" id="SignalP"/>
    </source>
</evidence>
<dbReference type="InParanoid" id="A0A7J7CUB4"/>
<comment type="caution">
    <text evidence="3">The sequence shown here is derived from an EMBL/GenBank/DDBJ whole genome shotgun (WGS) entry which is preliminary data.</text>
</comment>
<dbReference type="InterPro" id="IPR036908">
    <property type="entry name" value="RlpA-like_sf"/>
</dbReference>
<evidence type="ECO:0000313" key="3">
    <source>
        <dbReference type="EMBL" id="KAF5737687.1"/>
    </source>
</evidence>
<dbReference type="SUPFAM" id="SSF50685">
    <property type="entry name" value="Barwin-like endoglucanases"/>
    <property type="match status" value="1"/>
</dbReference>
<feature type="domain" description="Expansin-like EG45" evidence="2">
    <location>
        <begin position="67"/>
        <end position="141"/>
    </location>
</feature>
<dbReference type="PANTHER" id="PTHR47295">
    <property type="entry name" value="EG45-LIKE DOMAIN CONTAINING PROTEIN 1-RELATED"/>
    <property type="match status" value="1"/>
</dbReference>
<dbReference type="Gene3D" id="2.40.40.10">
    <property type="entry name" value="RlpA-like domain"/>
    <property type="match status" value="1"/>
</dbReference>
<dbReference type="GO" id="GO:0009627">
    <property type="term" value="P:systemic acquired resistance"/>
    <property type="evidence" value="ECO:0007669"/>
    <property type="project" value="InterPro"/>
</dbReference>
<dbReference type="InterPro" id="IPR007112">
    <property type="entry name" value="Expansin/allergen_DPBB_dom"/>
</dbReference>
<accession>A0A7J7CUB4</accession>
<dbReference type="AlphaFoldDB" id="A0A7J7CUB4"/>
<evidence type="ECO:0000313" key="4">
    <source>
        <dbReference type="Proteomes" id="UP000593562"/>
    </source>
</evidence>